<organism evidence="11 12">
    <name type="scientific">Elysia crispata</name>
    <name type="common">lettuce slug</name>
    <dbReference type="NCBI Taxonomy" id="231223"/>
    <lineage>
        <taxon>Eukaryota</taxon>
        <taxon>Metazoa</taxon>
        <taxon>Spiralia</taxon>
        <taxon>Lophotrochozoa</taxon>
        <taxon>Mollusca</taxon>
        <taxon>Gastropoda</taxon>
        <taxon>Heterobranchia</taxon>
        <taxon>Euthyneura</taxon>
        <taxon>Panpulmonata</taxon>
        <taxon>Sacoglossa</taxon>
        <taxon>Placobranchoidea</taxon>
        <taxon>Plakobranchidae</taxon>
        <taxon>Elysia</taxon>
    </lineage>
</organism>
<feature type="domain" description="G-protein coupled receptors family 1 profile" evidence="10">
    <location>
        <begin position="45"/>
        <end position="315"/>
    </location>
</feature>
<keyword evidence="4 8" id="KW-0297">G-protein coupled receptor</keyword>
<keyword evidence="12" id="KW-1185">Reference proteome</keyword>
<evidence type="ECO:0000256" key="9">
    <source>
        <dbReference type="SAM" id="Phobius"/>
    </source>
</evidence>
<evidence type="ECO:0000259" key="10">
    <source>
        <dbReference type="PROSITE" id="PS50262"/>
    </source>
</evidence>
<dbReference type="PRINTS" id="PR00237">
    <property type="entry name" value="GPCRRHODOPSN"/>
</dbReference>
<keyword evidence="3 9" id="KW-1133">Transmembrane helix</keyword>
<evidence type="ECO:0000256" key="3">
    <source>
        <dbReference type="ARBA" id="ARBA00022989"/>
    </source>
</evidence>
<keyword evidence="2 8" id="KW-0812">Transmembrane</keyword>
<evidence type="ECO:0000256" key="7">
    <source>
        <dbReference type="ARBA" id="ARBA00023224"/>
    </source>
</evidence>
<feature type="transmembrane region" description="Helical" evidence="9">
    <location>
        <begin position="194"/>
        <end position="216"/>
    </location>
</feature>
<dbReference type="EMBL" id="JAWDGP010007208">
    <property type="protein sequence ID" value="KAK3728057.1"/>
    <property type="molecule type" value="Genomic_DNA"/>
</dbReference>
<feature type="transmembrane region" description="Helical" evidence="9">
    <location>
        <begin position="262"/>
        <end position="285"/>
    </location>
</feature>
<dbReference type="SMART" id="SM01381">
    <property type="entry name" value="7TM_GPCR_Srsx"/>
    <property type="match status" value="1"/>
</dbReference>
<feature type="transmembrane region" description="Helical" evidence="9">
    <location>
        <begin position="32"/>
        <end position="51"/>
    </location>
</feature>
<sequence>MGDVFDSNTNKTFFTTFSDFGPKFEGQTALEIVLLSVIFICGLTGNILVILSTAMFKHMRSTSNLLLCYQSVADLCLAIFPIPITMTRITSHWTLGDVTCRIYMYLFFITGCLTLLCMCSLAIDRYLSICRPQTYNFLKIHPYWSAVLLLCISVFLNYNNLLDWRELTARSLGRNVTFCGREWVKEPKSTLSNLLFTIMFFFSPLCIVFLMHAVVWNHVRQSARRIANVRTSLGTEGTSRGSVQASVPSTTRAAQTKLLQMLIMSVILFVLMFTPFVVVDFIIMYGGGFGDSNHRAWMFTTILALANCFVNPILIYLFNVKYRACFKAVLHFRYKPPNRSLETETVISASVRQ</sequence>
<evidence type="ECO:0000256" key="1">
    <source>
        <dbReference type="ARBA" id="ARBA00004141"/>
    </source>
</evidence>
<feature type="transmembrane region" description="Helical" evidence="9">
    <location>
        <begin position="102"/>
        <end position="123"/>
    </location>
</feature>
<feature type="transmembrane region" description="Helical" evidence="9">
    <location>
        <begin position="297"/>
        <end position="318"/>
    </location>
</feature>
<dbReference type="Pfam" id="PF00001">
    <property type="entry name" value="7tm_1"/>
    <property type="match status" value="1"/>
</dbReference>
<evidence type="ECO:0000313" key="11">
    <source>
        <dbReference type="EMBL" id="KAK3728057.1"/>
    </source>
</evidence>
<dbReference type="GO" id="GO:0004930">
    <property type="term" value="F:G protein-coupled receptor activity"/>
    <property type="evidence" value="ECO:0007669"/>
    <property type="project" value="UniProtKB-KW"/>
</dbReference>
<dbReference type="Proteomes" id="UP001283361">
    <property type="component" value="Unassembled WGS sequence"/>
</dbReference>
<dbReference type="InterPro" id="IPR017452">
    <property type="entry name" value="GPCR_Rhodpsn_7TM"/>
</dbReference>
<accession>A0AAE0Y096</accession>
<proteinExistence type="inferred from homology"/>
<comment type="subcellular location">
    <subcellularLocation>
        <location evidence="1">Membrane</location>
        <topology evidence="1">Multi-pass membrane protein</topology>
    </subcellularLocation>
</comment>
<keyword evidence="7 8" id="KW-0807">Transducer</keyword>
<evidence type="ECO:0000256" key="5">
    <source>
        <dbReference type="ARBA" id="ARBA00023136"/>
    </source>
</evidence>
<dbReference type="Gene3D" id="1.20.1070.10">
    <property type="entry name" value="Rhodopsin 7-helix transmembrane proteins"/>
    <property type="match status" value="1"/>
</dbReference>
<protein>
    <recommendedName>
        <fullName evidence="10">G-protein coupled receptors family 1 profile domain-containing protein</fullName>
    </recommendedName>
</protein>
<keyword evidence="5 9" id="KW-0472">Membrane</keyword>
<evidence type="ECO:0000256" key="4">
    <source>
        <dbReference type="ARBA" id="ARBA00023040"/>
    </source>
</evidence>
<evidence type="ECO:0000256" key="6">
    <source>
        <dbReference type="ARBA" id="ARBA00023170"/>
    </source>
</evidence>
<dbReference type="SUPFAM" id="SSF81321">
    <property type="entry name" value="Family A G protein-coupled receptor-like"/>
    <property type="match status" value="1"/>
</dbReference>
<comment type="caution">
    <text evidence="11">The sequence shown here is derived from an EMBL/GenBank/DDBJ whole genome shotgun (WGS) entry which is preliminary data.</text>
</comment>
<feature type="transmembrane region" description="Helical" evidence="9">
    <location>
        <begin position="143"/>
        <end position="161"/>
    </location>
</feature>
<dbReference type="AlphaFoldDB" id="A0AAE0Y096"/>
<evidence type="ECO:0000256" key="2">
    <source>
        <dbReference type="ARBA" id="ARBA00022692"/>
    </source>
</evidence>
<evidence type="ECO:0000313" key="12">
    <source>
        <dbReference type="Proteomes" id="UP001283361"/>
    </source>
</evidence>
<dbReference type="PROSITE" id="PS50262">
    <property type="entry name" value="G_PROTEIN_RECEP_F1_2"/>
    <property type="match status" value="1"/>
</dbReference>
<name>A0AAE0Y096_9GAST</name>
<dbReference type="PANTHER" id="PTHR45695">
    <property type="entry name" value="LEUCOKININ RECEPTOR-RELATED"/>
    <property type="match status" value="1"/>
</dbReference>
<dbReference type="GO" id="GO:0005886">
    <property type="term" value="C:plasma membrane"/>
    <property type="evidence" value="ECO:0007669"/>
    <property type="project" value="TreeGrafter"/>
</dbReference>
<keyword evidence="6 8" id="KW-0675">Receptor</keyword>
<gene>
    <name evidence="11" type="ORF">RRG08_022109</name>
</gene>
<dbReference type="InterPro" id="IPR000276">
    <property type="entry name" value="GPCR_Rhodpsn"/>
</dbReference>
<dbReference type="PANTHER" id="PTHR45695:SF9">
    <property type="entry name" value="LEUCOKININ RECEPTOR"/>
    <property type="match status" value="1"/>
</dbReference>
<dbReference type="PROSITE" id="PS00237">
    <property type="entry name" value="G_PROTEIN_RECEP_F1_1"/>
    <property type="match status" value="1"/>
</dbReference>
<reference evidence="11" key="1">
    <citation type="journal article" date="2023" name="G3 (Bethesda)">
        <title>A reference genome for the long-term kleptoplast-retaining sea slug Elysia crispata morphotype clarki.</title>
        <authorList>
            <person name="Eastman K.E."/>
            <person name="Pendleton A.L."/>
            <person name="Shaikh M.A."/>
            <person name="Suttiyut T."/>
            <person name="Ogas R."/>
            <person name="Tomko P."/>
            <person name="Gavelis G."/>
            <person name="Widhalm J.R."/>
            <person name="Wisecaver J.H."/>
        </authorList>
    </citation>
    <scope>NUCLEOTIDE SEQUENCE</scope>
    <source>
        <strain evidence="11">ECLA1</strain>
    </source>
</reference>
<feature type="transmembrane region" description="Helical" evidence="9">
    <location>
        <begin position="63"/>
        <end position="82"/>
    </location>
</feature>
<comment type="similarity">
    <text evidence="8">Belongs to the G-protein coupled receptor 1 family.</text>
</comment>
<evidence type="ECO:0000256" key="8">
    <source>
        <dbReference type="RuleBase" id="RU000688"/>
    </source>
</evidence>
<dbReference type="CDD" id="cd00637">
    <property type="entry name" value="7tm_classA_rhodopsin-like"/>
    <property type="match status" value="1"/>
</dbReference>